<feature type="transmembrane region" description="Helical" evidence="5">
    <location>
        <begin position="138"/>
        <end position="161"/>
    </location>
</feature>
<proteinExistence type="inferred from homology"/>
<dbReference type="InterPro" id="IPR002781">
    <property type="entry name" value="TM_pro_TauE-like"/>
</dbReference>
<evidence type="ECO:0000256" key="5">
    <source>
        <dbReference type="RuleBase" id="RU363041"/>
    </source>
</evidence>
<dbReference type="GO" id="GO:0005886">
    <property type="term" value="C:plasma membrane"/>
    <property type="evidence" value="ECO:0007669"/>
    <property type="project" value="UniProtKB-SubCell"/>
</dbReference>
<dbReference type="eggNOG" id="COG0730">
    <property type="taxonomic scope" value="Bacteria"/>
</dbReference>
<evidence type="ECO:0000256" key="1">
    <source>
        <dbReference type="ARBA" id="ARBA00004141"/>
    </source>
</evidence>
<evidence type="ECO:0000313" key="6">
    <source>
        <dbReference type="EMBL" id="EEA85601.1"/>
    </source>
</evidence>
<dbReference type="EMBL" id="ABWP01000030">
    <property type="protein sequence ID" value="EEA85601.1"/>
    <property type="molecule type" value="Genomic_DNA"/>
</dbReference>
<comment type="subcellular location">
    <subcellularLocation>
        <location evidence="5">Cell membrane</location>
        <topology evidence="5">Multi-pass membrane protein</topology>
    </subcellularLocation>
    <subcellularLocation>
        <location evidence="1">Membrane</location>
        <topology evidence="1">Multi-pass membrane protein</topology>
    </subcellularLocation>
</comment>
<reference evidence="6 7" key="1">
    <citation type="submission" date="2008-09" db="EMBL/GenBank/DDBJ databases">
        <authorList>
            <person name="Fulton L."/>
            <person name="Clifton S."/>
            <person name="Fulton B."/>
            <person name="Xu J."/>
            <person name="Minx P."/>
            <person name="Pepin K.H."/>
            <person name="Johnson M."/>
            <person name="Thiruvilangam P."/>
            <person name="Bhonagiri V."/>
            <person name="Nash W.E."/>
            <person name="Mardis E.R."/>
            <person name="Wilson R.K."/>
        </authorList>
    </citation>
    <scope>NUCLEOTIDE SEQUENCE [LARGE SCALE GENOMIC DNA]</scope>
    <source>
        <strain evidence="6 7">DSM 13275</strain>
    </source>
</reference>
<keyword evidence="5" id="KW-1003">Cell membrane</keyword>
<feature type="transmembrane region" description="Helical" evidence="5">
    <location>
        <begin position="181"/>
        <end position="205"/>
    </location>
</feature>
<evidence type="ECO:0000313" key="7">
    <source>
        <dbReference type="Proteomes" id="UP000003178"/>
    </source>
</evidence>
<evidence type="ECO:0000256" key="4">
    <source>
        <dbReference type="ARBA" id="ARBA00023136"/>
    </source>
</evidence>
<feature type="transmembrane region" description="Helical" evidence="5">
    <location>
        <begin position="265"/>
        <end position="283"/>
    </location>
</feature>
<dbReference type="OrthoDB" id="357960at2"/>
<feature type="transmembrane region" description="Helical" evidence="5">
    <location>
        <begin position="43"/>
        <end position="66"/>
    </location>
</feature>
<dbReference type="PANTHER" id="PTHR43483:SF3">
    <property type="entry name" value="MEMBRANE TRANSPORTER PROTEIN HI_0806-RELATED"/>
    <property type="match status" value="1"/>
</dbReference>
<keyword evidence="4 5" id="KW-0472">Membrane</keyword>
<dbReference type="AlphaFoldDB" id="B6FY54"/>
<reference evidence="6 7" key="2">
    <citation type="submission" date="2008-10" db="EMBL/GenBank/DDBJ databases">
        <title>Draft genome sequence of Clostridium hiranonis (DSM 13275).</title>
        <authorList>
            <person name="Sudarsanam P."/>
            <person name="Ley R."/>
            <person name="Guruge J."/>
            <person name="Turnbaugh P.J."/>
            <person name="Mahowald M."/>
            <person name="Liep D."/>
            <person name="Gordon J."/>
        </authorList>
    </citation>
    <scope>NUCLEOTIDE SEQUENCE [LARGE SCALE GENOMIC DNA]</scope>
    <source>
        <strain evidence="6 7">DSM 13275</strain>
    </source>
</reference>
<keyword evidence="7" id="KW-1185">Reference proteome</keyword>
<evidence type="ECO:0000256" key="3">
    <source>
        <dbReference type="ARBA" id="ARBA00022989"/>
    </source>
</evidence>
<gene>
    <name evidence="6" type="ORF">CLOHIR_00805</name>
</gene>
<organism evidence="6 7">
    <name type="scientific">Peptacetobacter hiranonis (strain DSM 13275 / JCM 10541 / KCTC 15199 / TO-931)</name>
    <name type="common">Clostridium hiranonis</name>
    <dbReference type="NCBI Taxonomy" id="500633"/>
    <lineage>
        <taxon>Bacteria</taxon>
        <taxon>Bacillati</taxon>
        <taxon>Bacillota</taxon>
        <taxon>Clostridia</taxon>
        <taxon>Peptostreptococcales</taxon>
        <taxon>Peptostreptococcaceae</taxon>
        <taxon>Peptacetobacter</taxon>
    </lineage>
</organism>
<feature type="transmembrane region" description="Helical" evidence="5">
    <location>
        <begin position="240"/>
        <end position="259"/>
    </location>
</feature>
<feature type="transmembrane region" description="Helical" evidence="5">
    <location>
        <begin position="107"/>
        <end position="126"/>
    </location>
</feature>
<sequence length="297" mass="32188">MINLIRIILLSFTGMQGFLMISDYSKAKRENRLEDESCVKAGIAGMVGNFFDTLGVSSFAVIIAMGKAMKMKFKDKELPAMLNISCAIPNITEALIFLTAIEVDPTTLVSMLIAAGMGSYIGAGIVEKLDEKKIQLAMGIALFITASVIFMGLPWVNLLPVGGESIGLYGSKLFIGVTLNFIYGALMTAGIGLYAPCMATTYILGMSPKCAFPIMMGSCAVLMPIASTRFIKDGHYPRKTSLWITIGGVVGVFAAAYIFNSMPMNMVKVLCVFVIYYTSYGMLKKALKREENKLIEA</sequence>
<comment type="similarity">
    <text evidence="5">Belongs to the 4-toluene sulfonate uptake permease (TSUP) (TC 2.A.102) family.</text>
</comment>
<keyword evidence="3 5" id="KW-1133">Transmembrane helix</keyword>
<dbReference type="STRING" id="500633.CLOHIR_00805"/>
<protein>
    <recommendedName>
        <fullName evidence="5">Probable membrane transporter protein</fullName>
    </recommendedName>
</protein>
<dbReference type="HOGENOM" id="CLU_040170_0_0_9"/>
<feature type="transmembrane region" description="Helical" evidence="5">
    <location>
        <begin position="78"/>
        <end position="101"/>
    </location>
</feature>
<comment type="caution">
    <text evidence="6">The sequence shown here is derived from an EMBL/GenBank/DDBJ whole genome shotgun (WGS) entry which is preliminary data.</text>
</comment>
<evidence type="ECO:0000256" key="2">
    <source>
        <dbReference type="ARBA" id="ARBA00022692"/>
    </source>
</evidence>
<dbReference type="Proteomes" id="UP000003178">
    <property type="component" value="Unassembled WGS sequence"/>
</dbReference>
<name>B6FY54_PEPHT</name>
<dbReference type="PANTHER" id="PTHR43483">
    <property type="entry name" value="MEMBRANE TRANSPORTER PROTEIN HI_0806-RELATED"/>
    <property type="match status" value="1"/>
</dbReference>
<dbReference type="Pfam" id="PF01925">
    <property type="entry name" value="TauE"/>
    <property type="match status" value="2"/>
</dbReference>
<dbReference type="RefSeq" id="WP_006439717.1">
    <property type="nucleotide sequence ID" value="NZ_DS995356.1"/>
</dbReference>
<keyword evidence="2 5" id="KW-0812">Transmembrane</keyword>
<accession>B6FY54</accession>